<dbReference type="Pfam" id="PF00149">
    <property type="entry name" value="Metallophos"/>
    <property type="match status" value="1"/>
</dbReference>
<sequence length="385" mass="44126">MKKIVFCFLGLLAVLYTASAQSYTFNHGPYLQELSEHAVTFVFTTSDKGFSWVEVKPDGGEAERHYTVRNGLRDAYNTFNVIRVENLRPDTRYQYRLCSKQIADFQPYKVTFGDSIVSPWRRFSTPDPKATACSFIALSDMHQQPDKLGRLLNQAGVGSADMIFYVGDMMNYYDNEETPFRSFIDKSVELFASEKPFVLVRGNHETRGNMAREYARYVPKSSGKYYGAYRVGDIMFIVLDCGEDKPDDFWVYAGLTDFDGYRTEQAAWFGELIRSKAYKSAKWRIVMNHFPPLSHMESDNPERHGIQDITDKFLPLYNQAKIDLMISGHTHAYEFMSPDKYDRLTFPVIVNSTESVARIDIDGRTLKAKVTDTGGNTLKEFTISK</sequence>
<dbReference type="EMBL" id="JACOOK010000006">
    <property type="protein sequence ID" value="MBC5617519.1"/>
    <property type="molecule type" value="Genomic_DNA"/>
</dbReference>
<dbReference type="Proteomes" id="UP000636891">
    <property type="component" value="Unassembled WGS sequence"/>
</dbReference>
<evidence type="ECO:0000313" key="5">
    <source>
        <dbReference type="Proteomes" id="UP000636891"/>
    </source>
</evidence>
<evidence type="ECO:0000313" key="4">
    <source>
        <dbReference type="EMBL" id="MBC5617519.1"/>
    </source>
</evidence>
<dbReference type="Gene3D" id="3.60.21.10">
    <property type="match status" value="1"/>
</dbReference>
<dbReference type="InterPro" id="IPR039331">
    <property type="entry name" value="PAPs-like"/>
</dbReference>
<reference evidence="4 5" key="1">
    <citation type="submission" date="2020-08" db="EMBL/GenBank/DDBJ databases">
        <title>Genome public.</title>
        <authorList>
            <person name="Liu C."/>
            <person name="Sun Q."/>
        </authorList>
    </citation>
    <scope>NUCLEOTIDE SEQUENCE [LARGE SCALE GENOMIC DNA]</scope>
    <source>
        <strain evidence="4 5">New-7</strain>
    </source>
</reference>
<feature type="chain" id="PRO_5045367483" evidence="2">
    <location>
        <begin position="23"/>
        <end position="385"/>
    </location>
</feature>
<accession>A0ABR7CPD6</accession>
<evidence type="ECO:0000259" key="3">
    <source>
        <dbReference type="Pfam" id="PF00149"/>
    </source>
</evidence>
<protein>
    <submittedName>
        <fullName evidence="4">Metallophosphoesterase family protein</fullName>
    </submittedName>
</protein>
<dbReference type="PANTHER" id="PTHR22953:SF153">
    <property type="entry name" value="PURPLE ACID PHOSPHATASE"/>
    <property type="match status" value="1"/>
</dbReference>
<dbReference type="PANTHER" id="PTHR22953">
    <property type="entry name" value="ACID PHOSPHATASE RELATED"/>
    <property type="match status" value="1"/>
</dbReference>
<dbReference type="SUPFAM" id="SSF56300">
    <property type="entry name" value="Metallo-dependent phosphatases"/>
    <property type="match status" value="1"/>
</dbReference>
<feature type="signal peptide" evidence="2">
    <location>
        <begin position="1"/>
        <end position="22"/>
    </location>
</feature>
<proteinExistence type="predicted"/>
<evidence type="ECO:0000256" key="2">
    <source>
        <dbReference type="SAM" id="SignalP"/>
    </source>
</evidence>
<feature type="domain" description="Calcineurin-like phosphoesterase" evidence="3">
    <location>
        <begin position="135"/>
        <end position="333"/>
    </location>
</feature>
<dbReference type="RefSeq" id="WP_118656578.1">
    <property type="nucleotide sequence ID" value="NZ_JACOOK010000006.1"/>
</dbReference>
<gene>
    <name evidence="4" type="ORF">H8S08_10890</name>
</gene>
<name>A0ABR7CPD6_9BACT</name>
<comment type="caution">
    <text evidence="4">The sequence shown here is derived from an EMBL/GenBank/DDBJ whole genome shotgun (WGS) entry which is preliminary data.</text>
</comment>
<evidence type="ECO:0000256" key="1">
    <source>
        <dbReference type="ARBA" id="ARBA00022729"/>
    </source>
</evidence>
<dbReference type="InterPro" id="IPR029052">
    <property type="entry name" value="Metallo-depent_PP-like"/>
</dbReference>
<dbReference type="InterPro" id="IPR004843">
    <property type="entry name" value="Calcineurin-like_PHP"/>
</dbReference>
<organism evidence="4 5">
    <name type="scientific">Alistipes hominis</name>
    <dbReference type="NCBI Taxonomy" id="2763015"/>
    <lineage>
        <taxon>Bacteria</taxon>
        <taxon>Pseudomonadati</taxon>
        <taxon>Bacteroidota</taxon>
        <taxon>Bacteroidia</taxon>
        <taxon>Bacteroidales</taxon>
        <taxon>Rikenellaceae</taxon>
        <taxon>Alistipes</taxon>
    </lineage>
</organism>
<keyword evidence="1 2" id="KW-0732">Signal</keyword>
<keyword evidence="5" id="KW-1185">Reference proteome</keyword>